<dbReference type="Pfam" id="PF00931">
    <property type="entry name" value="NB-ARC"/>
    <property type="match status" value="1"/>
</dbReference>
<dbReference type="Gene3D" id="3.40.50.300">
    <property type="entry name" value="P-loop containing nucleotide triphosphate hydrolases"/>
    <property type="match status" value="1"/>
</dbReference>
<keyword evidence="4" id="KW-1185">Reference proteome</keyword>
<organism evidence="3 4">
    <name type="scientific">Zingiber officinale</name>
    <name type="common">Ginger</name>
    <name type="synonym">Amomum zingiber</name>
    <dbReference type="NCBI Taxonomy" id="94328"/>
    <lineage>
        <taxon>Eukaryota</taxon>
        <taxon>Viridiplantae</taxon>
        <taxon>Streptophyta</taxon>
        <taxon>Embryophyta</taxon>
        <taxon>Tracheophyta</taxon>
        <taxon>Spermatophyta</taxon>
        <taxon>Magnoliopsida</taxon>
        <taxon>Liliopsida</taxon>
        <taxon>Zingiberales</taxon>
        <taxon>Zingiberaceae</taxon>
        <taxon>Zingiber</taxon>
    </lineage>
</organism>
<evidence type="ECO:0000313" key="3">
    <source>
        <dbReference type="EMBL" id="KAG6530552.1"/>
    </source>
</evidence>
<dbReference type="AlphaFoldDB" id="A0A8J5M0P1"/>
<dbReference type="InterPro" id="IPR002182">
    <property type="entry name" value="NB-ARC"/>
</dbReference>
<comment type="caution">
    <text evidence="3">The sequence shown here is derived from an EMBL/GenBank/DDBJ whole genome shotgun (WGS) entry which is preliminary data.</text>
</comment>
<evidence type="ECO:0000256" key="1">
    <source>
        <dbReference type="ARBA" id="ARBA00022821"/>
    </source>
</evidence>
<proteinExistence type="predicted"/>
<dbReference type="GO" id="GO:0043531">
    <property type="term" value="F:ADP binding"/>
    <property type="evidence" value="ECO:0007669"/>
    <property type="project" value="InterPro"/>
</dbReference>
<evidence type="ECO:0000313" key="4">
    <source>
        <dbReference type="Proteomes" id="UP000734854"/>
    </source>
</evidence>
<dbReference type="InterPro" id="IPR027417">
    <property type="entry name" value="P-loop_NTPase"/>
</dbReference>
<gene>
    <name evidence="3" type="ORF">ZIOFF_012793</name>
</gene>
<dbReference type="InterPro" id="IPR003593">
    <property type="entry name" value="AAA+_ATPase"/>
</dbReference>
<dbReference type="SMART" id="SM00382">
    <property type="entry name" value="AAA"/>
    <property type="match status" value="1"/>
</dbReference>
<dbReference type="Proteomes" id="UP000734854">
    <property type="component" value="Unassembled WGS sequence"/>
</dbReference>
<dbReference type="InterPro" id="IPR050905">
    <property type="entry name" value="Plant_NBS-LRR"/>
</dbReference>
<protein>
    <recommendedName>
        <fullName evidence="2">AAA+ ATPase domain-containing protein</fullName>
    </recommendedName>
</protein>
<keyword evidence="1" id="KW-0611">Plant defense</keyword>
<dbReference type="PANTHER" id="PTHR33463:SF179">
    <property type="entry name" value="NB-ARC DOMAIN-CONTAINING PROTEIN"/>
    <property type="match status" value="1"/>
</dbReference>
<accession>A0A8J5M0P1</accession>
<evidence type="ECO:0000259" key="2">
    <source>
        <dbReference type="SMART" id="SM00382"/>
    </source>
</evidence>
<dbReference type="PANTHER" id="PTHR33463">
    <property type="entry name" value="NB-ARC DOMAIN-CONTAINING PROTEIN-RELATED"/>
    <property type="match status" value="1"/>
</dbReference>
<dbReference type="PRINTS" id="PR00364">
    <property type="entry name" value="DISEASERSIST"/>
</dbReference>
<dbReference type="SUPFAM" id="SSF52540">
    <property type="entry name" value="P-loop containing nucleoside triphosphate hydrolases"/>
    <property type="match status" value="1"/>
</dbReference>
<dbReference type="EMBL" id="JACMSC010000003">
    <property type="protein sequence ID" value="KAG6530552.1"/>
    <property type="molecule type" value="Genomic_DNA"/>
</dbReference>
<dbReference type="FunFam" id="3.40.50.300:FF:001091">
    <property type="entry name" value="Probable disease resistance protein At1g61300"/>
    <property type="match status" value="1"/>
</dbReference>
<feature type="domain" description="AAA+ ATPase" evidence="2">
    <location>
        <begin position="129"/>
        <end position="248"/>
    </location>
</feature>
<sequence>MSHGDCELVTGVDWKERRWRSPSGRRSRLGLARVSSCNCFNQTGGTSSQTQQAGDQVSIGESSNFCSIIRRVAKKLGEATELTSRAGALDPIATVGPLKPTVMLPISHRPPVGIESYVEGIVSYIDGGEGNIIGIYGMGGVGKTTMSKRIQQHYHLNHAIFVRVIWVVASKDCQLKKLQIDIAKSLNLHTLEENDDEQTCGVKLCSFLKNRNCLLLLDDIWERLDLQLLGMTHSATERGQQQQQKQPRKVVVLTTRSETVCAQMKAEKKIKVR</sequence>
<name>A0A8J5M0P1_ZINOF</name>
<reference evidence="3 4" key="1">
    <citation type="submission" date="2020-08" db="EMBL/GenBank/DDBJ databases">
        <title>Plant Genome Project.</title>
        <authorList>
            <person name="Zhang R.-G."/>
        </authorList>
    </citation>
    <scope>NUCLEOTIDE SEQUENCE [LARGE SCALE GENOMIC DNA]</scope>
    <source>
        <tissue evidence="3">Rhizome</tissue>
    </source>
</reference>
<dbReference type="GO" id="GO:0006952">
    <property type="term" value="P:defense response"/>
    <property type="evidence" value="ECO:0007669"/>
    <property type="project" value="UniProtKB-KW"/>
</dbReference>